<sequence>MSAYVEHLIQRQLERDRLRELIEDAESKHGPVDPAAVETKRSVLRGTAGDSADAA</sequence>
<gene>
    <name evidence="2" type="ORF">SBRY_30567</name>
</gene>
<evidence type="ECO:0008006" key="4">
    <source>
        <dbReference type="Google" id="ProtNLM"/>
    </source>
</evidence>
<accession>A0A9W4H1C7</accession>
<name>A0A9W4H1C7_9ACTN</name>
<organism evidence="2 3">
    <name type="scientific">Actinacidiphila bryophytorum</name>
    <dbReference type="NCBI Taxonomy" id="1436133"/>
    <lineage>
        <taxon>Bacteria</taxon>
        <taxon>Bacillati</taxon>
        <taxon>Actinomycetota</taxon>
        <taxon>Actinomycetes</taxon>
        <taxon>Kitasatosporales</taxon>
        <taxon>Streptomycetaceae</taxon>
        <taxon>Actinacidiphila</taxon>
    </lineage>
</organism>
<dbReference type="AlphaFoldDB" id="A0A9W4H1C7"/>
<evidence type="ECO:0000313" key="2">
    <source>
        <dbReference type="EMBL" id="CAG7641727.1"/>
    </source>
</evidence>
<reference evidence="2" key="1">
    <citation type="submission" date="2021-06" db="EMBL/GenBank/DDBJ databases">
        <authorList>
            <person name="Arsene-Ploetze F."/>
        </authorList>
    </citation>
    <scope>NUCLEOTIDE SEQUENCE</scope>
    <source>
        <strain evidence="2">SBRY1</strain>
    </source>
</reference>
<protein>
    <recommendedName>
        <fullName evidence="4">CopG family transcriptional regulator</fullName>
    </recommendedName>
</protein>
<comment type="caution">
    <text evidence="2">The sequence shown here is derived from an EMBL/GenBank/DDBJ whole genome shotgun (WGS) entry which is preliminary data.</text>
</comment>
<proteinExistence type="predicted"/>
<dbReference type="EMBL" id="CAJVAX010000017">
    <property type="protein sequence ID" value="CAG7641727.1"/>
    <property type="molecule type" value="Genomic_DNA"/>
</dbReference>
<feature type="region of interest" description="Disordered" evidence="1">
    <location>
        <begin position="24"/>
        <end position="55"/>
    </location>
</feature>
<keyword evidence="3" id="KW-1185">Reference proteome</keyword>
<evidence type="ECO:0000256" key="1">
    <source>
        <dbReference type="SAM" id="MobiDB-lite"/>
    </source>
</evidence>
<evidence type="ECO:0000313" key="3">
    <source>
        <dbReference type="Proteomes" id="UP001153328"/>
    </source>
</evidence>
<dbReference type="Proteomes" id="UP001153328">
    <property type="component" value="Unassembled WGS sequence"/>
</dbReference>